<gene>
    <name evidence="3" type="ORF">NCTC10738_03271</name>
</gene>
<dbReference type="Pfam" id="PF09836">
    <property type="entry name" value="DUF2063"/>
    <property type="match status" value="1"/>
</dbReference>
<protein>
    <submittedName>
        <fullName evidence="3">Uncharacterized protein conserved in bacteria</fullName>
    </submittedName>
</protein>
<evidence type="ECO:0000259" key="1">
    <source>
        <dbReference type="Pfam" id="PF09836"/>
    </source>
</evidence>
<dbReference type="Proteomes" id="UP000254069">
    <property type="component" value="Unassembled WGS sequence"/>
</dbReference>
<reference evidence="3 4" key="1">
    <citation type="submission" date="2018-06" db="EMBL/GenBank/DDBJ databases">
        <authorList>
            <consortium name="Pathogen Informatics"/>
            <person name="Doyle S."/>
        </authorList>
    </citation>
    <scope>NUCLEOTIDE SEQUENCE [LARGE SCALE GENOMIC DNA]</scope>
    <source>
        <strain evidence="3 4">NCTC10738</strain>
    </source>
</reference>
<organism evidence="3 4">
    <name type="scientific">Shewanella algae</name>
    <dbReference type="NCBI Taxonomy" id="38313"/>
    <lineage>
        <taxon>Bacteria</taxon>
        <taxon>Pseudomonadati</taxon>
        <taxon>Pseudomonadota</taxon>
        <taxon>Gammaproteobacteria</taxon>
        <taxon>Alteromonadales</taxon>
        <taxon>Shewanellaceae</taxon>
        <taxon>Shewanella</taxon>
    </lineage>
</organism>
<dbReference type="EMBL" id="UGYO01000002">
    <property type="protein sequence ID" value="SUJ01187.1"/>
    <property type="molecule type" value="Genomic_DNA"/>
</dbReference>
<feature type="domain" description="Putative DNA-binding" evidence="1">
    <location>
        <begin position="5"/>
        <end position="90"/>
    </location>
</feature>
<evidence type="ECO:0000259" key="2">
    <source>
        <dbReference type="Pfam" id="PF22106"/>
    </source>
</evidence>
<dbReference type="InterPro" id="IPR044922">
    <property type="entry name" value="DUF2063_N_sf"/>
</dbReference>
<keyword evidence="4" id="KW-1185">Reference proteome</keyword>
<proteinExistence type="predicted"/>
<dbReference type="Gene3D" id="3.90.930.50">
    <property type="match status" value="1"/>
</dbReference>
<dbReference type="InterPro" id="IPR018640">
    <property type="entry name" value="DUF2063"/>
</dbReference>
<dbReference type="InterPro" id="IPR054098">
    <property type="entry name" value="NGO1945-like_C"/>
</dbReference>
<dbReference type="Gene3D" id="1.10.150.690">
    <property type="entry name" value="DUF2063"/>
    <property type="match status" value="1"/>
</dbReference>
<feature type="domain" description="NGO1945-like C-terminal" evidence="2">
    <location>
        <begin position="148"/>
        <end position="240"/>
    </location>
</feature>
<sequence length="262" mass="29729">MALAQLQQAFVAYLRRDDMPLPAGTDERHMRVYRELFFNNVNGFVSNAYPVLKSLHTEAQWLALVKDFFARHDCQSPLFIDIAAEFLDYLCREQASALDAMPFMLELAHYELLELQVSVAVDNSASWLEPTELQALEQLAAKLQLAVTARVAQYQFEVDRISPDFRPDSVAATPVFFCVYRDREEEVRFLRLNPMTAQLLAKLQQTPLSFTRLLAWLAETFPQFPEPQLCQGALTTLAELAVLGIIRKQPTATIQATTPCQA</sequence>
<dbReference type="AlphaFoldDB" id="A0A380BGT3"/>
<evidence type="ECO:0000313" key="3">
    <source>
        <dbReference type="EMBL" id="SUJ01187.1"/>
    </source>
</evidence>
<accession>A0A380BGT3</accession>
<dbReference type="Pfam" id="PF22106">
    <property type="entry name" value="NGO1945_C"/>
    <property type="match status" value="1"/>
</dbReference>
<evidence type="ECO:0000313" key="4">
    <source>
        <dbReference type="Proteomes" id="UP000254069"/>
    </source>
</evidence>
<dbReference type="RefSeq" id="WP_115390160.1">
    <property type="nucleotide sequence ID" value="NZ_JADZHC010000056.1"/>
</dbReference>
<name>A0A380BGT3_9GAMM</name>